<comment type="caution">
    <text evidence="1">The sequence shown here is derived from an EMBL/GenBank/DDBJ whole genome shotgun (WGS) entry which is preliminary data.</text>
</comment>
<name>A0A7X5ZK08_9GAMM</name>
<dbReference type="Proteomes" id="UP000490980">
    <property type="component" value="Unassembled WGS sequence"/>
</dbReference>
<evidence type="ECO:0000313" key="1">
    <source>
        <dbReference type="EMBL" id="NII08180.1"/>
    </source>
</evidence>
<dbReference type="SUPFAM" id="SSF51197">
    <property type="entry name" value="Clavaminate synthase-like"/>
    <property type="match status" value="1"/>
</dbReference>
<dbReference type="EMBL" id="JAARLZ010000010">
    <property type="protein sequence ID" value="NII08180.1"/>
    <property type="molecule type" value="Genomic_DNA"/>
</dbReference>
<organism evidence="1 2">
    <name type="scientific">Luteibacter anthropi</name>
    <dbReference type="NCBI Taxonomy" id="564369"/>
    <lineage>
        <taxon>Bacteria</taxon>
        <taxon>Pseudomonadati</taxon>
        <taxon>Pseudomonadota</taxon>
        <taxon>Gammaproteobacteria</taxon>
        <taxon>Lysobacterales</taxon>
        <taxon>Rhodanobacteraceae</taxon>
        <taxon>Luteibacter</taxon>
    </lineage>
</organism>
<keyword evidence="2" id="KW-1185">Reference proteome</keyword>
<dbReference type="Gene3D" id="2.60.120.620">
    <property type="entry name" value="q2cbj1_9rhob like domain"/>
    <property type="match status" value="1"/>
</dbReference>
<accession>A0A7X5ZK08</accession>
<reference evidence="1 2" key="1">
    <citation type="submission" date="2020-03" db="EMBL/GenBank/DDBJ databases">
        <authorList>
            <person name="Lai Q."/>
        </authorList>
    </citation>
    <scope>NUCLEOTIDE SEQUENCE [LARGE SCALE GENOMIC DNA]</scope>
    <source>
        <strain evidence="1 2">CCUG 25036</strain>
    </source>
</reference>
<sequence length="202" mass="22787">MSESFELSRHVREYHYDYATVVEDLIDEEQCGILRRRIDWLIAEGQVRLVDRRSPGGEGCYHHLFDGDDVRLHLPELAALYQASLPLVTAITSQDVVLSPSRRAAINIRAYPAGGGAQGVHYDDNGITALLFLTTNSEAALRMEIPRTQACTEQRHYLPRAGALVVMKGREVLHDSMPTLHQRKISVVFRYGIRGEPWLPPL</sequence>
<proteinExistence type="predicted"/>
<protein>
    <recommendedName>
        <fullName evidence="3">Fe2OG dioxygenase domain-containing protein</fullName>
    </recommendedName>
</protein>
<dbReference type="RefSeq" id="WP_166950680.1">
    <property type="nucleotide sequence ID" value="NZ_CP077072.1"/>
</dbReference>
<dbReference type="AlphaFoldDB" id="A0A7X5ZK08"/>
<evidence type="ECO:0000313" key="2">
    <source>
        <dbReference type="Proteomes" id="UP000490980"/>
    </source>
</evidence>
<gene>
    <name evidence="1" type="ORF">HBF25_17485</name>
</gene>
<evidence type="ECO:0008006" key="3">
    <source>
        <dbReference type="Google" id="ProtNLM"/>
    </source>
</evidence>